<protein>
    <submittedName>
        <fullName evidence="3">Uncharacterized protein</fullName>
    </submittedName>
</protein>
<keyword evidence="4" id="KW-1185">Reference proteome</keyword>
<name>A0A8H5HXT4_9AGAR</name>
<reference evidence="3 4" key="1">
    <citation type="journal article" date="2020" name="ISME J.">
        <title>Uncovering the hidden diversity of litter-decomposition mechanisms in mushroom-forming fungi.</title>
        <authorList>
            <person name="Floudas D."/>
            <person name="Bentzer J."/>
            <person name="Ahren D."/>
            <person name="Johansson T."/>
            <person name="Persson P."/>
            <person name="Tunlid A."/>
        </authorList>
    </citation>
    <scope>NUCLEOTIDE SEQUENCE [LARGE SCALE GENOMIC DNA]</scope>
    <source>
        <strain evidence="3 4">CBS 406.79</strain>
    </source>
</reference>
<feature type="compositionally biased region" description="Low complexity" evidence="1">
    <location>
        <begin position="320"/>
        <end position="333"/>
    </location>
</feature>
<evidence type="ECO:0000256" key="2">
    <source>
        <dbReference type="SAM" id="Phobius"/>
    </source>
</evidence>
<comment type="caution">
    <text evidence="3">The sequence shown here is derived from an EMBL/GenBank/DDBJ whole genome shotgun (WGS) entry which is preliminary data.</text>
</comment>
<feature type="compositionally biased region" description="Low complexity" evidence="1">
    <location>
        <begin position="345"/>
        <end position="356"/>
    </location>
</feature>
<feature type="transmembrane region" description="Helical" evidence="2">
    <location>
        <begin position="51"/>
        <end position="76"/>
    </location>
</feature>
<accession>A0A8H5HXT4</accession>
<sequence length="356" mass="38802">MSTIGAHSISFEALPGVVRVDSYVIFVGAFTLLTTFTLEVGRGRNAFTSQVWIDCTISILLFLLNLSSASVVTALLPSQMCSGDQQLPSGACTSTIILESFTWIYSIILLTYFLTIFITVFVRSTDSKLWGRSVYQLGSYETNSGSRLRSPSSPIPSMLYRFIKPPSIAAPRPRRVANAVPDLIPYGYRSGLGPDYQIEHFQLPAGSESLHQALTKPPPIAGSGPLNLYPEFLRSSLQPTAQPASRRNSSALPGAVPPQMKQPSPPPLGNWPRSDIMQQTSRRSTRRIAPRVAAPLGHHDVVDPQEMMPGTSRQVSMSISRSRPSGPRTRTGSNSEGDPRPPPLDLSSISSLRPNR</sequence>
<keyword evidence="2" id="KW-0812">Transmembrane</keyword>
<feature type="transmembrane region" description="Helical" evidence="2">
    <location>
        <begin position="103"/>
        <end position="122"/>
    </location>
</feature>
<keyword evidence="2" id="KW-0472">Membrane</keyword>
<feature type="region of interest" description="Disordered" evidence="1">
    <location>
        <begin position="237"/>
        <end position="356"/>
    </location>
</feature>
<proteinExistence type="predicted"/>
<feature type="transmembrane region" description="Helical" evidence="2">
    <location>
        <begin position="20"/>
        <end position="39"/>
    </location>
</feature>
<evidence type="ECO:0000313" key="3">
    <source>
        <dbReference type="EMBL" id="KAF5391393.1"/>
    </source>
</evidence>
<dbReference type="OrthoDB" id="3269357at2759"/>
<evidence type="ECO:0000313" key="4">
    <source>
        <dbReference type="Proteomes" id="UP000518752"/>
    </source>
</evidence>
<dbReference type="AlphaFoldDB" id="A0A8H5HXT4"/>
<keyword evidence="2" id="KW-1133">Transmembrane helix</keyword>
<dbReference type="Proteomes" id="UP000518752">
    <property type="component" value="Unassembled WGS sequence"/>
</dbReference>
<evidence type="ECO:0000256" key="1">
    <source>
        <dbReference type="SAM" id="MobiDB-lite"/>
    </source>
</evidence>
<feature type="compositionally biased region" description="Polar residues" evidence="1">
    <location>
        <begin position="237"/>
        <end position="251"/>
    </location>
</feature>
<gene>
    <name evidence="3" type="ORF">D9757_001992</name>
</gene>
<dbReference type="EMBL" id="JAACJN010000010">
    <property type="protein sequence ID" value="KAF5391393.1"/>
    <property type="molecule type" value="Genomic_DNA"/>
</dbReference>
<organism evidence="3 4">
    <name type="scientific">Collybiopsis confluens</name>
    <dbReference type="NCBI Taxonomy" id="2823264"/>
    <lineage>
        <taxon>Eukaryota</taxon>
        <taxon>Fungi</taxon>
        <taxon>Dikarya</taxon>
        <taxon>Basidiomycota</taxon>
        <taxon>Agaricomycotina</taxon>
        <taxon>Agaricomycetes</taxon>
        <taxon>Agaricomycetidae</taxon>
        <taxon>Agaricales</taxon>
        <taxon>Marasmiineae</taxon>
        <taxon>Omphalotaceae</taxon>
        <taxon>Collybiopsis</taxon>
    </lineage>
</organism>